<sequence>MATRYVNKSGKDKDGDITKLCNAGQTWSPRLKADAIYDIENKIHDYYVSWTDGQTTQIKVVNGATGKYLRTQRDGSTKNNLDDLPDC</sequence>
<organism evidence="1">
    <name type="scientific">Caulobacter sp. 602-2</name>
    <dbReference type="NCBI Taxonomy" id="2710887"/>
    <lineage>
        <taxon>Bacteria</taxon>
        <taxon>Pseudomonadati</taxon>
        <taxon>Pseudomonadota</taxon>
        <taxon>Alphaproteobacteria</taxon>
        <taxon>Caulobacterales</taxon>
        <taxon>Caulobacteraceae</taxon>
        <taxon>Caulobacter</taxon>
    </lineage>
</organism>
<gene>
    <name evidence="1" type="ORF">G5B46_06445</name>
</gene>
<evidence type="ECO:0000313" key="1">
    <source>
        <dbReference type="EMBL" id="NGM49241.1"/>
    </source>
</evidence>
<comment type="caution">
    <text evidence="1">The sequence shown here is derived from an EMBL/GenBank/DDBJ whole genome shotgun (WGS) entry which is preliminary data.</text>
</comment>
<dbReference type="RefSeq" id="WP_125158179.1">
    <property type="nucleotide sequence ID" value="NZ_JAAKGT010000002.1"/>
</dbReference>
<dbReference type="Pfam" id="PF13031">
    <property type="entry name" value="DUF3892"/>
    <property type="match status" value="1"/>
</dbReference>
<dbReference type="EMBL" id="JAAKGT010000002">
    <property type="protein sequence ID" value="NGM49241.1"/>
    <property type="molecule type" value="Genomic_DNA"/>
</dbReference>
<dbReference type="AlphaFoldDB" id="A0A6G4QUL7"/>
<accession>A0A6G4QUL7</accession>
<reference evidence="1" key="1">
    <citation type="submission" date="2020-02" db="EMBL/GenBank/DDBJ databases">
        <authorList>
            <person name="Gao J."/>
            <person name="Sun J."/>
        </authorList>
    </citation>
    <scope>NUCLEOTIDE SEQUENCE</scope>
    <source>
        <strain evidence="1">602-2</strain>
    </source>
</reference>
<proteinExistence type="predicted"/>
<dbReference type="InterPro" id="IPR024997">
    <property type="entry name" value="DUF3892"/>
</dbReference>
<protein>
    <submittedName>
        <fullName evidence="1">DUF3892 domain-containing protein</fullName>
    </submittedName>
</protein>
<name>A0A6G4QUL7_9CAUL</name>